<dbReference type="PANTHER" id="PTHR33406:SF13">
    <property type="entry name" value="MEMBRANE PROTEIN YDFJ"/>
    <property type="match status" value="1"/>
</dbReference>
<evidence type="ECO:0000256" key="4">
    <source>
        <dbReference type="ARBA" id="ARBA00022989"/>
    </source>
</evidence>
<comment type="caution">
    <text evidence="9">The sequence shown here is derived from an EMBL/GenBank/DDBJ whole genome shotgun (WGS) entry which is preliminary data.</text>
</comment>
<evidence type="ECO:0000256" key="2">
    <source>
        <dbReference type="ARBA" id="ARBA00022475"/>
    </source>
</evidence>
<organism evidence="9 10">
    <name type="scientific">Clavibacter michiganensis</name>
    <dbReference type="NCBI Taxonomy" id="28447"/>
    <lineage>
        <taxon>Bacteria</taxon>
        <taxon>Bacillati</taxon>
        <taxon>Actinomycetota</taxon>
        <taxon>Actinomycetes</taxon>
        <taxon>Micrococcales</taxon>
        <taxon>Microbacteriaceae</taxon>
        <taxon>Clavibacter</taxon>
    </lineage>
</organism>
<dbReference type="PROSITE" id="PS50156">
    <property type="entry name" value="SSD"/>
    <property type="match status" value="1"/>
</dbReference>
<keyword evidence="5 7" id="KW-0472">Membrane</keyword>
<dbReference type="Pfam" id="PF03176">
    <property type="entry name" value="MMPL"/>
    <property type="match status" value="2"/>
</dbReference>
<feature type="transmembrane region" description="Helical" evidence="7">
    <location>
        <begin position="273"/>
        <end position="297"/>
    </location>
</feature>
<dbReference type="InterPro" id="IPR050545">
    <property type="entry name" value="Mycobact_MmpL"/>
</dbReference>
<evidence type="ECO:0000259" key="8">
    <source>
        <dbReference type="PROSITE" id="PS50156"/>
    </source>
</evidence>
<evidence type="ECO:0000313" key="9">
    <source>
        <dbReference type="EMBL" id="PPF65865.1"/>
    </source>
</evidence>
<accession>A0A2S5VRA4</accession>
<feature type="transmembrane region" description="Helical" evidence="7">
    <location>
        <begin position="309"/>
        <end position="332"/>
    </location>
</feature>
<comment type="subcellular location">
    <subcellularLocation>
        <location evidence="1">Cell membrane</location>
        <topology evidence="1">Multi-pass membrane protein</topology>
    </subcellularLocation>
</comment>
<dbReference type="PANTHER" id="PTHR33406">
    <property type="entry name" value="MEMBRANE PROTEIN MJ1562-RELATED"/>
    <property type="match status" value="1"/>
</dbReference>
<feature type="transmembrane region" description="Helical" evidence="7">
    <location>
        <begin position="630"/>
        <end position="656"/>
    </location>
</feature>
<evidence type="ECO:0000256" key="7">
    <source>
        <dbReference type="SAM" id="Phobius"/>
    </source>
</evidence>
<evidence type="ECO:0000313" key="10">
    <source>
        <dbReference type="Proteomes" id="UP000239241"/>
    </source>
</evidence>
<dbReference type="GO" id="GO:0005886">
    <property type="term" value="C:plasma membrane"/>
    <property type="evidence" value="ECO:0007669"/>
    <property type="project" value="UniProtKB-SubCell"/>
</dbReference>
<dbReference type="AlphaFoldDB" id="A0A2S5VRA4"/>
<dbReference type="Gene3D" id="1.20.1640.10">
    <property type="entry name" value="Multidrug efflux transporter AcrB transmembrane domain"/>
    <property type="match status" value="2"/>
</dbReference>
<keyword evidence="4 7" id="KW-1133">Transmembrane helix</keyword>
<protein>
    <submittedName>
        <fullName evidence="9">MMPL family transporter</fullName>
    </submittedName>
</protein>
<name>A0A2S5VRA4_9MICO</name>
<dbReference type="RefSeq" id="WP_104291012.1">
    <property type="nucleotide sequence ID" value="NZ_PSXY01000026.1"/>
</dbReference>
<evidence type="ECO:0000256" key="3">
    <source>
        <dbReference type="ARBA" id="ARBA00022692"/>
    </source>
</evidence>
<evidence type="ECO:0000256" key="5">
    <source>
        <dbReference type="ARBA" id="ARBA00023136"/>
    </source>
</evidence>
<dbReference type="EMBL" id="PSXY01000026">
    <property type="protein sequence ID" value="PPF65865.1"/>
    <property type="molecule type" value="Genomic_DNA"/>
</dbReference>
<evidence type="ECO:0000256" key="6">
    <source>
        <dbReference type="SAM" id="MobiDB-lite"/>
    </source>
</evidence>
<keyword evidence="3 7" id="KW-0812">Transmembrane</keyword>
<feature type="transmembrane region" description="Helical" evidence="7">
    <location>
        <begin position="172"/>
        <end position="193"/>
    </location>
</feature>
<sequence length="994" mass="102613">MATLLYRLGRISFLHPWRVVAAWILVLGILLGGGLALGGKTQESFSIPGTESQEAIDRLAAVFPQAAGASAQIVTEAPAGAEVTDAAEQAAIEATATAAGEVPGVETALSPFSEYATDAVSDDGTVAITTVQFSGQSDQVTDATLDALRDSARAATDAGLTVSFGGQVFQDIHYGVTVTEAFGVLFAGLVLVLTFGSMLAAGLPLIGALVGVAASAGALLAAARFVTVSSASPLLAVMIGLAVGIDYALFILMRHRTQLANGMPVERSAATAVATAGSAVIFAGVTVIIALLGLLVVQIPFLTVMGLGAAFAVLLAMGVATTLLPAMLGLAGERLRPKEGSRAARRATAQAAGTQRTLGARWVAIVTKVPIIPVVIVIGIAGLLAVPASQLQLGLPSGATEPEGSTSRVAYDTVSDAFGPGHNGPLVVLVDITQTTDPIGVLEDIGGEIRGLDDVAFVGQGTPNPSVDTGIIQVVPDSPPESAETTALMQSIRDLAPGLQDRYDTRVSVTGTTAVQNDISQRLDQALVPFGIVVVGLSIILLMIVFRSVFVPVKAAVGFLLSVVVSFGTVVLIFQDGLFADALGVTPGPILSFMPILLMAILFGLAMDYEVFLVSGMREDFVHHGDARRAIVTGFSGAARVVTAAALIMFFVFAAFVPEGAGVIKTIALGLAVGIFFDAFLVRMTLVPAAMALLGKRAWWIPRWLDRLLPDVDIEGEGLREHQDDVDWARASGAAVAAERLVVGIPGHRLAPVDLAAAAGSLVLVEGDVADRRLLGATLGARLVPLAGRAQVAGHPLASEAGRVLTSVAMADLGRVDRVDSGVTVGDLLAERIDLSEPLGRRRAARARQGEWLARISQAADAAGARRIGADDPVGSLLPLERAIALTAVAASGRAPVLVLDVVDPFPDDAAERAFLRALAALVHQSTTVVLGAPGFPDDHGMPGRPTVRLRLAVDDGPAASARPLDADHDVAEHGDAEHLDIDTHVTTGKETRR</sequence>
<evidence type="ECO:0000256" key="1">
    <source>
        <dbReference type="ARBA" id="ARBA00004651"/>
    </source>
</evidence>
<dbReference type="InterPro" id="IPR004869">
    <property type="entry name" value="MMPL_dom"/>
</dbReference>
<feature type="transmembrane region" description="Helical" evidence="7">
    <location>
        <begin position="558"/>
        <end position="578"/>
    </location>
</feature>
<gene>
    <name evidence="9" type="ORF">C5E16_13040</name>
</gene>
<feature type="domain" description="SSD" evidence="8">
    <location>
        <begin position="210"/>
        <end position="330"/>
    </location>
</feature>
<feature type="transmembrane region" description="Helical" evidence="7">
    <location>
        <begin position="362"/>
        <end position="386"/>
    </location>
</feature>
<feature type="region of interest" description="Disordered" evidence="6">
    <location>
        <begin position="973"/>
        <end position="994"/>
    </location>
</feature>
<feature type="transmembrane region" description="Helical" evidence="7">
    <location>
        <begin position="232"/>
        <end position="252"/>
    </location>
</feature>
<dbReference type="Proteomes" id="UP000239241">
    <property type="component" value="Unassembled WGS sequence"/>
</dbReference>
<feature type="transmembrane region" description="Helical" evidence="7">
    <location>
        <begin position="590"/>
        <end position="609"/>
    </location>
</feature>
<keyword evidence="2" id="KW-1003">Cell membrane</keyword>
<reference evidence="9 10" key="1">
    <citation type="submission" date="2018-02" db="EMBL/GenBank/DDBJ databases">
        <title>Bacteriophage NCPPB3778 and a type I-E CRISPR drive the evolution of the US Biological Select Agent, Rathayibacter toxicus.</title>
        <authorList>
            <person name="Davis E.W.II."/>
            <person name="Tabima J.F."/>
            <person name="Weisberg A.J."/>
            <person name="Lopes L.D."/>
            <person name="Wiseman M.S."/>
            <person name="Wiseman M.S."/>
            <person name="Pupko T."/>
            <person name="Belcher M.S."/>
            <person name="Sechler A.J."/>
            <person name="Tancos M.A."/>
            <person name="Schroeder B.K."/>
            <person name="Murray T.D."/>
            <person name="Luster D.G."/>
            <person name="Schneider W.L."/>
            <person name="Rogers E."/>
            <person name="Andreote F.D."/>
            <person name="Grunwald N.J."/>
            <person name="Putnam M.L."/>
            <person name="Chang J.H."/>
        </authorList>
    </citation>
    <scope>NUCLEOTIDE SEQUENCE [LARGE SCALE GENOMIC DNA]</scope>
    <source>
        <strain evidence="9 10">AY1B3</strain>
    </source>
</reference>
<proteinExistence type="predicted"/>
<dbReference type="SUPFAM" id="SSF82866">
    <property type="entry name" value="Multidrug efflux transporter AcrB transmembrane domain"/>
    <property type="match status" value="2"/>
</dbReference>
<dbReference type="InterPro" id="IPR000731">
    <property type="entry name" value="SSD"/>
</dbReference>
<feature type="transmembrane region" description="Helical" evidence="7">
    <location>
        <begin position="668"/>
        <end position="694"/>
    </location>
</feature>
<feature type="transmembrane region" description="Helical" evidence="7">
    <location>
        <begin position="205"/>
        <end position="226"/>
    </location>
</feature>
<feature type="transmembrane region" description="Helical" evidence="7">
    <location>
        <begin position="526"/>
        <end position="546"/>
    </location>
</feature>